<dbReference type="InterPro" id="IPR020846">
    <property type="entry name" value="MFS_dom"/>
</dbReference>
<accession>A0A839PSN0</accession>
<dbReference type="AlphaFoldDB" id="A0A839PSN0"/>
<dbReference type="GO" id="GO:0022857">
    <property type="term" value="F:transmembrane transporter activity"/>
    <property type="evidence" value="ECO:0007669"/>
    <property type="project" value="InterPro"/>
</dbReference>
<evidence type="ECO:0000256" key="5">
    <source>
        <dbReference type="ARBA" id="ARBA00023136"/>
    </source>
</evidence>
<feature type="transmembrane region" description="Helical" evidence="6">
    <location>
        <begin position="264"/>
        <end position="283"/>
    </location>
</feature>
<feature type="transmembrane region" description="Helical" evidence="6">
    <location>
        <begin position="56"/>
        <end position="76"/>
    </location>
</feature>
<feature type="transmembrane region" description="Helical" evidence="6">
    <location>
        <begin position="380"/>
        <end position="399"/>
    </location>
</feature>
<dbReference type="PANTHER" id="PTHR23513">
    <property type="entry name" value="INTEGRAL MEMBRANE EFFLUX PROTEIN-RELATED"/>
    <property type="match status" value="1"/>
</dbReference>
<dbReference type="Proteomes" id="UP000590811">
    <property type="component" value="Unassembled WGS sequence"/>
</dbReference>
<evidence type="ECO:0000256" key="4">
    <source>
        <dbReference type="ARBA" id="ARBA00022989"/>
    </source>
</evidence>
<feature type="domain" description="Major facilitator superfamily (MFS) profile" evidence="7">
    <location>
        <begin position="1"/>
        <end position="205"/>
    </location>
</feature>
<organism evidence="8 9">
    <name type="scientific">Terracoccus luteus</name>
    <dbReference type="NCBI Taxonomy" id="53356"/>
    <lineage>
        <taxon>Bacteria</taxon>
        <taxon>Bacillati</taxon>
        <taxon>Actinomycetota</taxon>
        <taxon>Actinomycetes</taxon>
        <taxon>Micrococcales</taxon>
        <taxon>Intrasporangiaceae</taxon>
        <taxon>Terracoccus</taxon>
    </lineage>
</organism>
<sequence>MMATNRGDSARPGFGEVLRQPHYLPVFLATALSLWGDYVARITLAAVVFERTRSPLATATTLAVSLVPSVFGRSLFGPLVDRFAYKWVLLWSQVLRALCVGLLLVLVVTVAPLWTLLGTLLVLEMIGGASAAASLLLQLDLLPDPRLYGKGVGLSALSEQVNQAVGLAVGGGLVALVGAEAGLVFDAVTFVVAAVVVLTVVPLRPVAREATRGLGNYLRDIGSAARDLTRHPLLARFVALSAVASLGIAAPEALAIPLAGTSPWGGVLMAAPIAGAAFGILLISARPVAWQNRSILPAALAMPLPLLVLVLRPPLVVVGVVFVVSGMLQAFMVPLQATFALAIEPALRGRIFSLAGSVAVASAGLSYLLAGWIGTRTNPYTGVSVSAAVCLVAIVLLALSWPHRQVQAAVDSAYASADGGTTTARPAA</sequence>
<evidence type="ECO:0000256" key="2">
    <source>
        <dbReference type="ARBA" id="ARBA00022475"/>
    </source>
</evidence>
<feature type="transmembrane region" description="Helical" evidence="6">
    <location>
        <begin position="351"/>
        <end position="374"/>
    </location>
</feature>
<evidence type="ECO:0000256" key="3">
    <source>
        <dbReference type="ARBA" id="ARBA00022692"/>
    </source>
</evidence>
<dbReference type="Pfam" id="PF07690">
    <property type="entry name" value="MFS_1"/>
    <property type="match status" value="1"/>
</dbReference>
<dbReference type="InterPro" id="IPR022324">
    <property type="entry name" value="Bacilysin_exporter_BacE_put"/>
</dbReference>
<dbReference type="PROSITE" id="PS50850">
    <property type="entry name" value="MFS"/>
    <property type="match status" value="1"/>
</dbReference>
<proteinExistence type="predicted"/>
<reference evidence="8 9" key="1">
    <citation type="submission" date="2020-08" db="EMBL/GenBank/DDBJ databases">
        <title>Genomic Encyclopedia of Type Strains, Phase IV (KMG-V): Genome sequencing to study the core and pangenomes of soil and plant-associated prokaryotes.</title>
        <authorList>
            <person name="Whitman W."/>
        </authorList>
    </citation>
    <scope>NUCLEOTIDE SEQUENCE [LARGE SCALE GENOMIC DNA]</scope>
    <source>
        <strain evidence="8 9">B3ACCR2</strain>
    </source>
</reference>
<feature type="transmembrane region" description="Helical" evidence="6">
    <location>
        <begin position="183"/>
        <end position="203"/>
    </location>
</feature>
<feature type="transmembrane region" description="Helical" evidence="6">
    <location>
        <begin position="88"/>
        <end position="109"/>
    </location>
</feature>
<evidence type="ECO:0000256" key="6">
    <source>
        <dbReference type="SAM" id="Phobius"/>
    </source>
</evidence>
<feature type="transmembrane region" description="Helical" evidence="6">
    <location>
        <begin position="233"/>
        <end position="258"/>
    </location>
</feature>
<dbReference type="EMBL" id="JACHVT010000001">
    <property type="protein sequence ID" value="MBB2984996.1"/>
    <property type="molecule type" value="Genomic_DNA"/>
</dbReference>
<keyword evidence="4 6" id="KW-1133">Transmembrane helix</keyword>
<dbReference type="InterPro" id="IPR036259">
    <property type="entry name" value="MFS_trans_sf"/>
</dbReference>
<keyword evidence="2" id="KW-1003">Cell membrane</keyword>
<keyword evidence="3 6" id="KW-0812">Transmembrane</keyword>
<feature type="transmembrane region" description="Helical" evidence="6">
    <location>
        <begin position="26"/>
        <end position="49"/>
    </location>
</feature>
<dbReference type="GO" id="GO:0005886">
    <property type="term" value="C:plasma membrane"/>
    <property type="evidence" value="ECO:0007669"/>
    <property type="project" value="UniProtKB-SubCell"/>
</dbReference>
<evidence type="ECO:0000313" key="8">
    <source>
        <dbReference type="EMBL" id="MBB2984996.1"/>
    </source>
</evidence>
<keyword evidence="5 6" id="KW-0472">Membrane</keyword>
<protein>
    <submittedName>
        <fullName evidence="8">MFS family permease</fullName>
    </submittedName>
</protein>
<comment type="caution">
    <text evidence="8">The sequence shown here is derived from an EMBL/GenBank/DDBJ whole genome shotgun (WGS) entry which is preliminary data.</text>
</comment>
<dbReference type="SUPFAM" id="SSF103473">
    <property type="entry name" value="MFS general substrate transporter"/>
    <property type="match status" value="1"/>
</dbReference>
<evidence type="ECO:0000259" key="7">
    <source>
        <dbReference type="PROSITE" id="PS50850"/>
    </source>
</evidence>
<comment type="subcellular location">
    <subcellularLocation>
        <location evidence="1">Cell membrane</location>
        <topology evidence="1">Multi-pass membrane protein</topology>
    </subcellularLocation>
</comment>
<dbReference type="InterPro" id="IPR011701">
    <property type="entry name" value="MFS"/>
</dbReference>
<name>A0A839PSN0_9MICO</name>
<evidence type="ECO:0000256" key="1">
    <source>
        <dbReference type="ARBA" id="ARBA00004651"/>
    </source>
</evidence>
<feature type="transmembrane region" description="Helical" evidence="6">
    <location>
        <begin position="116"/>
        <end position="137"/>
    </location>
</feature>
<gene>
    <name evidence="8" type="ORF">FHW14_000136</name>
</gene>
<dbReference type="PRINTS" id="PR01988">
    <property type="entry name" value="EXPORTERBACE"/>
</dbReference>
<evidence type="ECO:0000313" key="9">
    <source>
        <dbReference type="Proteomes" id="UP000590811"/>
    </source>
</evidence>
<dbReference type="Gene3D" id="1.20.1250.20">
    <property type="entry name" value="MFS general substrate transporter like domains"/>
    <property type="match status" value="1"/>
</dbReference>
<feature type="transmembrane region" description="Helical" evidence="6">
    <location>
        <begin position="317"/>
        <end position="339"/>
    </location>
</feature>
<dbReference type="PANTHER" id="PTHR23513:SF11">
    <property type="entry name" value="STAPHYLOFERRIN A TRANSPORTER"/>
    <property type="match status" value="1"/>
</dbReference>